<feature type="coiled-coil region" evidence="4">
    <location>
        <begin position="529"/>
        <end position="556"/>
    </location>
</feature>
<dbReference type="InterPro" id="IPR059179">
    <property type="entry name" value="MLKL-like_MCAfunc"/>
</dbReference>
<dbReference type="AlphaFoldDB" id="A0A397U9Q9"/>
<gene>
    <name evidence="6" type="ORF">C2G38_565710</name>
</gene>
<dbReference type="PRINTS" id="PR00109">
    <property type="entry name" value="TYRKINASE"/>
</dbReference>
<dbReference type="InterPro" id="IPR017441">
    <property type="entry name" value="Protein_kinase_ATP_BS"/>
</dbReference>
<evidence type="ECO:0000313" key="6">
    <source>
        <dbReference type="EMBL" id="RIB05818.1"/>
    </source>
</evidence>
<keyword evidence="7" id="KW-1185">Reference proteome</keyword>
<comment type="caution">
    <text evidence="6">The sequence shown here is derived from an EMBL/GenBank/DDBJ whole genome shotgun (WGS) entry which is preliminary data.</text>
</comment>
<evidence type="ECO:0000256" key="3">
    <source>
        <dbReference type="PROSITE-ProRule" id="PRU10141"/>
    </source>
</evidence>
<evidence type="ECO:0000256" key="1">
    <source>
        <dbReference type="ARBA" id="ARBA00022741"/>
    </source>
</evidence>
<organism evidence="6 7">
    <name type="scientific">Gigaspora rosea</name>
    <dbReference type="NCBI Taxonomy" id="44941"/>
    <lineage>
        <taxon>Eukaryota</taxon>
        <taxon>Fungi</taxon>
        <taxon>Fungi incertae sedis</taxon>
        <taxon>Mucoromycota</taxon>
        <taxon>Glomeromycotina</taxon>
        <taxon>Glomeromycetes</taxon>
        <taxon>Diversisporales</taxon>
        <taxon>Gigasporaceae</taxon>
        <taxon>Gigaspora</taxon>
    </lineage>
</organism>
<accession>A0A397U9Q9</accession>
<dbReference type="InterPro" id="IPR000719">
    <property type="entry name" value="Prot_kinase_dom"/>
</dbReference>
<dbReference type="GO" id="GO:0007166">
    <property type="term" value="P:cell surface receptor signaling pathway"/>
    <property type="evidence" value="ECO:0007669"/>
    <property type="project" value="InterPro"/>
</dbReference>
<evidence type="ECO:0000259" key="5">
    <source>
        <dbReference type="PROSITE" id="PS50011"/>
    </source>
</evidence>
<dbReference type="Gene3D" id="1.20.930.20">
    <property type="entry name" value="Adaptor protein Cbl, N-terminal domain"/>
    <property type="match status" value="1"/>
</dbReference>
<name>A0A397U9Q9_9GLOM</name>
<dbReference type="EMBL" id="QKWP01001914">
    <property type="protein sequence ID" value="RIB05818.1"/>
    <property type="molecule type" value="Genomic_DNA"/>
</dbReference>
<dbReference type="OrthoDB" id="4062651at2759"/>
<dbReference type="GO" id="GO:0005524">
    <property type="term" value="F:ATP binding"/>
    <property type="evidence" value="ECO:0007669"/>
    <property type="project" value="UniProtKB-UniRule"/>
</dbReference>
<keyword evidence="2 3" id="KW-0067">ATP-binding</keyword>
<feature type="domain" description="Protein kinase" evidence="5">
    <location>
        <begin position="193"/>
        <end position="455"/>
    </location>
</feature>
<reference evidence="6 7" key="1">
    <citation type="submission" date="2018-06" db="EMBL/GenBank/DDBJ databases">
        <title>Comparative genomics reveals the genomic features of Rhizophagus irregularis, R. cerebriforme, R. diaphanum and Gigaspora rosea, and their symbiotic lifestyle signature.</title>
        <authorList>
            <person name="Morin E."/>
            <person name="San Clemente H."/>
            <person name="Chen E.C.H."/>
            <person name="De La Providencia I."/>
            <person name="Hainaut M."/>
            <person name="Kuo A."/>
            <person name="Kohler A."/>
            <person name="Murat C."/>
            <person name="Tang N."/>
            <person name="Roy S."/>
            <person name="Loubradou J."/>
            <person name="Henrissat B."/>
            <person name="Grigoriev I.V."/>
            <person name="Corradi N."/>
            <person name="Roux C."/>
            <person name="Martin F.M."/>
        </authorList>
    </citation>
    <scope>NUCLEOTIDE SEQUENCE [LARGE SCALE GENOMIC DNA]</scope>
    <source>
        <strain evidence="6 7">DAOM 194757</strain>
    </source>
</reference>
<keyword evidence="1 3" id="KW-0547">Nucleotide-binding</keyword>
<feature type="binding site" evidence="3">
    <location>
        <position position="222"/>
    </location>
    <ligand>
        <name>ATP</name>
        <dbReference type="ChEBI" id="CHEBI:30616"/>
    </ligand>
</feature>
<dbReference type="GO" id="GO:0004674">
    <property type="term" value="F:protein serine/threonine kinase activity"/>
    <property type="evidence" value="ECO:0007669"/>
    <property type="project" value="TreeGrafter"/>
</dbReference>
<dbReference type="PANTHER" id="PTHR44329">
    <property type="entry name" value="SERINE/THREONINE-PROTEIN KINASE TNNI3K-RELATED"/>
    <property type="match status" value="1"/>
</dbReference>
<dbReference type="CDD" id="cd21037">
    <property type="entry name" value="MLKL_NTD"/>
    <property type="match status" value="1"/>
</dbReference>
<dbReference type="SUPFAM" id="SSF56112">
    <property type="entry name" value="Protein kinase-like (PK-like)"/>
    <property type="match status" value="2"/>
</dbReference>
<dbReference type="Gene3D" id="1.10.510.10">
    <property type="entry name" value="Transferase(Phosphotransferase) domain 1"/>
    <property type="match status" value="2"/>
</dbReference>
<dbReference type="PANTHER" id="PTHR44329:SF298">
    <property type="entry name" value="MIXED LINEAGE KINASE DOMAIN-LIKE PROTEIN"/>
    <property type="match status" value="1"/>
</dbReference>
<dbReference type="Pfam" id="PF07714">
    <property type="entry name" value="PK_Tyr_Ser-Thr"/>
    <property type="match status" value="2"/>
</dbReference>
<evidence type="ECO:0000256" key="2">
    <source>
        <dbReference type="ARBA" id="ARBA00022840"/>
    </source>
</evidence>
<dbReference type="InterPro" id="IPR051681">
    <property type="entry name" value="Ser/Thr_Kinases-Pseudokinases"/>
</dbReference>
<dbReference type="PROSITE" id="PS50011">
    <property type="entry name" value="PROTEIN_KINASE_DOM"/>
    <property type="match status" value="2"/>
</dbReference>
<proteinExistence type="predicted"/>
<dbReference type="InterPro" id="IPR011009">
    <property type="entry name" value="Kinase-like_dom_sf"/>
</dbReference>
<protein>
    <submittedName>
        <fullName evidence="6">Kinase-like domain-containing protein</fullName>
    </submittedName>
</protein>
<dbReference type="InterPro" id="IPR001245">
    <property type="entry name" value="Ser-Thr/Tyr_kinase_cat_dom"/>
</dbReference>
<sequence>MNILINNGRAMITDFGISKLLDTATTGATSSTGANGIPAYLDPQCYIHCFPYEEKVFELNEKSDIYSLGVLFWELTSGIPPFNNLRDNTAIIFQIAYGVREKIIENTPLGYSNLFRKCWSTEPDHRPSLVEILAELDKLSAENVEFIANNINNANINSGCKPSNSISSADKCPDELIEKRISEEIKVLDYNKFRVLRKIGEGGFGIVYEADWEERRLMVALKSFNERPYGSIENIHKAFIKEFKLLEKITSHSNIIDFYGVTKDTSGHYSLILQLANNGNLRDYFKENYSKLEWDTKIRIASEISDGIAFLHSNDIIHRDLHSKNILVSNGHMKIADFGLAVRHGELLRNLRPISYGMLGYIEPKCFADTSYKCDKKSDIYSFGMILWEISSGKLPFDSYPKEKIAIFVCSGRREAPVEGTPFQYKKLYERCWDEVPENRPDAKSVLDNLSHLILSNEPDEIHFEQKKNNANYKSKSEDRLFTVIDDLTTAIDATEAIKSFLPMIATISDLVKEIMEIYEKAQFNKKICNSLLDRAKSAEVAMNTLQRRTQDNEEKFRSQLYYNNFIKFKNGLEKIKNFAGEVTQIRRISKYLNANSIKNKIFFKILELTRDYDQSMEDLP</sequence>
<keyword evidence="6" id="KW-0418">Kinase</keyword>
<evidence type="ECO:0000313" key="7">
    <source>
        <dbReference type="Proteomes" id="UP000266673"/>
    </source>
</evidence>
<evidence type="ECO:0000256" key="4">
    <source>
        <dbReference type="SAM" id="Coils"/>
    </source>
</evidence>
<dbReference type="STRING" id="44941.A0A397U9Q9"/>
<feature type="domain" description="Protein kinase" evidence="5">
    <location>
        <begin position="1"/>
        <end position="147"/>
    </location>
</feature>
<keyword evidence="4" id="KW-0175">Coiled coil</keyword>
<keyword evidence="6" id="KW-0808">Transferase</keyword>
<dbReference type="Proteomes" id="UP000266673">
    <property type="component" value="Unassembled WGS sequence"/>
</dbReference>
<dbReference type="InterPro" id="IPR036537">
    <property type="entry name" value="Adaptor_Cbl_N_dom_sf"/>
</dbReference>
<dbReference type="PROSITE" id="PS00107">
    <property type="entry name" value="PROTEIN_KINASE_ATP"/>
    <property type="match status" value="1"/>
</dbReference>